<dbReference type="InterPro" id="IPR000504">
    <property type="entry name" value="RRM_dom"/>
</dbReference>
<dbReference type="CDD" id="cd00590">
    <property type="entry name" value="RRM_SF"/>
    <property type="match status" value="1"/>
</dbReference>
<sequence>MVDRDRQPDSVIDSRRIRTDNFRKLEQKMYSIFVDNLGEEVTVQWLWEFFSYEGEVVDAYFSRKITPNTKNRFAFVRFSYKNHAERVICNLNGWRVFGTELKISWARYRRVDNNTLTMEARTKSHEKRPTFDRGINNGSQPKRTFRDILLNKNKCQESEDKMEHHDTIPLTSPAEVKAFVDNAMLEKLGRSIVGESTIPLNVEETTTRLFADWHTLEEVTTLGSFKMILSFDDEPNMLEALHSSFLLNHFSEIRRWSRWETNTTGKAWFEIIGIPPHAWNVDNVERIAAICGQVLEVDERATNRAISN</sequence>
<evidence type="ECO:0000256" key="1">
    <source>
        <dbReference type="ARBA" id="ARBA00022664"/>
    </source>
</evidence>
<keyword evidence="3" id="KW-0508">mRNA splicing</keyword>
<dbReference type="PROSITE" id="PS50102">
    <property type="entry name" value="RRM"/>
    <property type="match status" value="1"/>
</dbReference>
<evidence type="ECO:0000256" key="2">
    <source>
        <dbReference type="ARBA" id="ARBA00022728"/>
    </source>
</evidence>
<dbReference type="PANTHER" id="PTHR23147">
    <property type="entry name" value="SERINE/ARGININE RICH SPLICING FACTOR"/>
    <property type="match status" value="1"/>
</dbReference>
<evidence type="ECO:0000313" key="7">
    <source>
        <dbReference type="Proteomes" id="UP001341840"/>
    </source>
</evidence>
<name>A0ABU6TBT5_9FABA</name>
<dbReference type="SMART" id="SM00360">
    <property type="entry name" value="RRM"/>
    <property type="match status" value="1"/>
</dbReference>
<dbReference type="Pfam" id="PF00076">
    <property type="entry name" value="RRM_1"/>
    <property type="match status" value="1"/>
</dbReference>
<dbReference type="Gene3D" id="3.30.70.330">
    <property type="match status" value="1"/>
</dbReference>
<gene>
    <name evidence="6" type="ORF">PIB30_032356</name>
</gene>
<organism evidence="6 7">
    <name type="scientific">Stylosanthes scabra</name>
    <dbReference type="NCBI Taxonomy" id="79078"/>
    <lineage>
        <taxon>Eukaryota</taxon>
        <taxon>Viridiplantae</taxon>
        <taxon>Streptophyta</taxon>
        <taxon>Embryophyta</taxon>
        <taxon>Tracheophyta</taxon>
        <taxon>Spermatophyta</taxon>
        <taxon>Magnoliopsida</taxon>
        <taxon>eudicotyledons</taxon>
        <taxon>Gunneridae</taxon>
        <taxon>Pentapetalae</taxon>
        <taxon>rosids</taxon>
        <taxon>fabids</taxon>
        <taxon>Fabales</taxon>
        <taxon>Fabaceae</taxon>
        <taxon>Papilionoideae</taxon>
        <taxon>50 kb inversion clade</taxon>
        <taxon>dalbergioids sensu lato</taxon>
        <taxon>Dalbergieae</taxon>
        <taxon>Pterocarpus clade</taxon>
        <taxon>Stylosanthes</taxon>
    </lineage>
</organism>
<protein>
    <recommendedName>
        <fullName evidence="5">RRM domain-containing protein</fullName>
    </recommendedName>
</protein>
<keyword evidence="1" id="KW-0507">mRNA processing</keyword>
<feature type="domain" description="RRM" evidence="5">
    <location>
        <begin position="30"/>
        <end position="108"/>
    </location>
</feature>
<dbReference type="InterPro" id="IPR050907">
    <property type="entry name" value="SRSF"/>
</dbReference>
<evidence type="ECO:0000313" key="6">
    <source>
        <dbReference type="EMBL" id="MED6146197.1"/>
    </source>
</evidence>
<keyword evidence="4" id="KW-0694">RNA-binding</keyword>
<accession>A0ABU6TBT5</accession>
<dbReference type="InterPro" id="IPR035979">
    <property type="entry name" value="RBD_domain_sf"/>
</dbReference>
<dbReference type="Proteomes" id="UP001341840">
    <property type="component" value="Unassembled WGS sequence"/>
</dbReference>
<dbReference type="SUPFAM" id="SSF54928">
    <property type="entry name" value="RNA-binding domain, RBD"/>
    <property type="match status" value="1"/>
</dbReference>
<keyword evidence="2" id="KW-0747">Spliceosome</keyword>
<dbReference type="EMBL" id="JASCZI010090763">
    <property type="protein sequence ID" value="MED6146197.1"/>
    <property type="molecule type" value="Genomic_DNA"/>
</dbReference>
<proteinExistence type="predicted"/>
<comment type="caution">
    <text evidence="6">The sequence shown here is derived from an EMBL/GenBank/DDBJ whole genome shotgun (WGS) entry which is preliminary data.</text>
</comment>
<evidence type="ECO:0000256" key="3">
    <source>
        <dbReference type="ARBA" id="ARBA00023187"/>
    </source>
</evidence>
<keyword evidence="7" id="KW-1185">Reference proteome</keyword>
<evidence type="ECO:0000256" key="4">
    <source>
        <dbReference type="PROSITE-ProRule" id="PRU00176"/>
    </source>
</evidence>
<evidence type="ECO:0000259" key="5">
    <source>
        <dbReference type="PROSITE" id="PS50102"/>
    </source>
</evidence>
<dbReference type="InterPro" id="IPR012677">
    <property type="entry name" value="Nucleotide-bd_a/b_plait_sf"/>
</dbReference>
<reference evidence="6 7" key="1">
    <citation type="journal article" date="2023" name="Plants (Basel)">
        <title>Bridging the Gap: Combining Genomics and Transcriptomics Approaches to Understand Stylosanthes scabra, an Orphan Legume from the Brazilian Caatinga.</title>
        <authorList>
            <person name="Ferreira-Neto J.R.C."/>
            <person name="da Silva M.D."/>
            <person name="Binneck E."/>
            <person name="de Melo N.F."/>
            <person name="da Silva R.H."/>
            <person name="de Melo A.L.T.M."/>
            <person name="Pandolfi V."/>
            <person name="Bustamante F.O."/>
            <person name="Brasileiro-Vidal A.C."/>
            <person name="Benko-Iseppon A.M."/>
        </authorList>
    </citation>
    <scope>NUCLEOTIDE SEQUENCE [LARGE SCALE GENOMIC DNA]</scope>
    <source>
        <tissue evidence="6">Leaves</tissue>
    </source>
</reference>